<evidence type="ECO:0000313" key="2">
    <source>
        <dbReference type="EMBL" id="MDR7097018.1"/>
    </source>
</evidence>
<evidence type="ECO:0000256" key="1">
    <source>
        <dbReference type="ARBA" id="ARBA00001954"/>
    </source>
</evidence>
<reference evidence="2 3" key="1">
    <citation type="submission" date="2023-07" db="EMBL/GenBank/DDBJ databases">
        <title>Sorghum-associated microbial communities from plants grown in Nebraska, USA.</title>
        <authorList>
            <person name="Schachtman D."/>
        </authorList>
    </citation>
    <scope>NUCLEOTIDE SEQUENCE [LARGE SCALE GENOMIC DNA]</scope>
    <source>
        <strain evidence="2 3">BE240</strain>
    </source>
</reference>
<dbReference type="Gene3D" id="2.60.120.620">
    <property type="entry name" value="q2cbj1_9rhob like domain"/>
    <property type="match status" value="1"/>
</dbReference>
<dbReference type="RefSeq" id="WP_204735311.1">
    <property type="nucleotide sequence ID" value="NZ_JAVDWE010000018.1"/>
</dbReference>
<comment type="caution">
    <text evidence="2">The sequence shown here is derived from an EMBL/GenBank/DDBJ whole genome shotgun (WGS) entry which is preliminary data.</text>
</comment>
<comment type="cofactor">
    <cofactor evidence="1">
        <name>Fe(2+)</name>
        <dbReference type="ChEBI" id="CHEBI:29033"/>
    </cofactor>
</comment>
<keyword evidence="3" id="KW-1185">Reference proteome</keyword>
<dbReference type="EMBL" id="JAVDWE010000018">
    <property type="protein sequence ID" value="MDR7097018.1"/>
    <property type="molecule type" value="Genomic_DNA"/>
</dbReference>
<organism evidence="2 3">
    <name type="scientific">Hydrogenophaga laconesensis</name>
    <dbReference type="NCBI Taxonomy" id="1805971"/>
    <lineage>
        <taxon>Bacteria</taxon>
        <taxon>Pseudomonadati</taxon>
        <taxon>Pseudomonadota</taxon>
        <taxon>Betaproteobacteria</taxon>
        <taxon>Burkholderiales</taxon>
        <taxon>Comamonadaceae</taxon>
        <taxon>Hydrogenophaga</taxon>
    </lineage>
</organism>
<accession>A0ABU1VIL0</accession>
<dbReference type="PANTHER" id="PTHR20883">
    <property type="entry name" value="PHYTANOYL-COA DIOXYGENASE DOMAIN CONTAINING 1"/>
    <property type="match status" value="1"/>
</dbReference>
<sequence length="284" mass="31740">MQTSSLNDDHRMQHYARDGYAFPIRAMDAGRALHYRRQLEASQQALGGKFEGRYTLKPHLLFPWLTELATETTVLDLAARVIGEDMLLWSTEFFIKQPGDERFVSWHVDDTYWNIAPVEQVTVWIALSDIGPENGPLRYIPGSHVEERLPVATDESEGNMLISGQTAQGVDESRAVDVLLRAGEVALHDGRTLHASGKNTGTDARIGIAARFIPPHVRCTATRESALLVRGTDRFKHFDHEPRPVTERDAAAQEAHARAVDLRMKAMYSSQMEKRKAKQAAAAA</sequence>
<protein>
    <submittedName>
        <fullName evidence="2">Chlorinating enzyme</fullName>
    </submittedName>
</protein>
<gene>
    <name evidence="2" type="ORF">J2X09_004787</name>
</gene>
<dbReference type="PANTHER" id="PTHR20883:SF48">
    <property type="entry name" value="ECTOINE DIOXYGENASE"/>
    <property type="match status" value="1"/>
</dbReference>
<name>A0ABU1VIL0_9BURK</name>
<proteinExistence type="predicted"/>
<evidence type="ECO:0000313" key="3">
    <source>
        <dbReference type="Proteomes" id="UP001265550"/>
    </source>
</evidence>
<dbReference type="Proteomes" id="UP001265550">
    <property type="component" value="Unassembled WGS sequence"/>
</dbReference>
<dbReference type="Pfam" id="PF05721">
    <property type="entry name" value="PhyH"/>
    <property type="match status" value="1"/>
</dbReference>
<dbReference type="InterPro" id="IPR008775">
    <property type="entry name" value="Phytyl_CoA_dOase-like"/>
</dbReference>
<dbReference type="SUPFAM" id="SSF51197">
    <property type="entry name" value="Clavaminate synthase-like"/>
    <property type="match status" value="1"/>
</dbReference>